<dbReference type="EMBL" id="HG792015">
    <property type="protein sequence ID" value="CDM28860.1"/>
    <property type="molecule type" value="Genomic_DNA"/>
</dbReference>
<name>W6PY18_PENRF</name>
<keyword evidence="2" id="KW-1185">Reference proteome</keyword>
<dbReference type="Proteomes" id="UP000030686">
    <property type="component" value="Unassembled WGS sequence"/>
</dbReference>
<gene>
    <name evidence="1" type="ORF">PROQFM164_S01g002671</name>
</gene>
<organism evidence="1 2">
    <name type="scientific">Penicillium roqueforti (strain FM164)</name>
    <dbReference type="NCBI Taxonomy" id="1365484"/>
    <lineage>
        <taxon>Eukaryota</taxon>
        <taxon>Fungi</taxon>
        <taxon>Dikarya</taxon>
        <taxon>Ascomycota</taxon>
        <taxon>Pezizomycotina</taxon>
        <taxon>Eurotiomycetes</taxon>
        <taxon>Eurotiomycetidae</taxon>
        <taxon>Eurotiales</taxon>
        <taxon>Aspergillaceae</taxon>
        <taxon>Penicillium</taxon>
    </lineage>
</organism>
<accession>W6PY18</accession>
<sequence length="59" mass="6396">MVSETEAVEIYRDAIVFDGLNIANWSREIFEAWQQGGITGVSCTCGTLEGFRGAIANVV</sequence>
<protein>
    <submittedName>
        <fullName evidence="1">Genomic scaffold, ProqFM164S01</fullName>
    </submittedName>
</protein>
<reference evidence="1" key="1">
    <citation type="journal article" date="2014" name="Nat. Commun.">
        <title>Multiple recent horizontal transfers of a large genomic region in cheese making fungi.</title>
        <authorList>
            <person name="Cheeseman K."/>
            <person name="Ropars J."/>
            <person name="Renault P."/>
            <person name="Dupont J."/>
            <person name="Gouzy J."/>
            <person name="Branca A."/>
            <person name="Abraham A.L."/>
            <person name="Ceppi M."/>
            <person name="Conseiller E."/>
            <person name="Debuchy R."/>
            <person name="Malagnac F."/>
            <person name="Goarin A."/>
            <person name="Silar P."/>
            <person name="Lacoste S."/>
            <person name="Sallet E."/>
            <person name="Bensimon A."/>
            <person name="Giraud T."/>
            <person name="Brygoo Y."/>
        </authorList>
    </citation>
    <scope>NUCLEOTIDE SEQUENCE [LARGE SCALE GENOMIC DNA]</scope>
    <source>
        <strain evidence="1">FM164</strain>
    </source>
</reference>
<dbReference type="AlphaFoldDB" id="W6PY18"/>
<proteinExistence type="predicted"/>
<evidence type="ECO:0000313" key="2">
    <source>
        <dbReference type="Proteomes" id="UP000030686"/>
    </source>
</evidence>
<dbReference type="OrthoDB" id="445695at2759"/>
<evidence type="ECO:0000313" key="1">
    <source>
        <dbReference type="EMBL" id="CDM28860.1"/>
    </source>
</evidence>